<accession>A0ABW3LFJ1</accession>
<dbReference type="EMBL" id="JBHTKJ010000007">
    <property type="protein sequence ID" value="MFD1037141.1"/>
    <property type="molecule type" value="Genomic_DNA"/>
</dbReference>
<dbReference type="InterPro" id="IPR028357">
    <property type="entry name" value="UDPglc_DH_bac"/>
</dbReference>
<dbReference type="Pfam" id="PF03721">
    <property type="entry name" value="UDPG_MGDP_dh_N"/>
    <property type="match status" value="1"/>
</dbReference>
<dbReference type="NCBIfam" id="TIGR03026">
    <property type="entry name" value="NDP-sugDHase"/>
    <property type="match status" value="1"/>
</dbReference>
<dbReference type="InterPro" id="IPR014026">
    <property type="entry name" value="UDP-Glc/GDP-Man_DH_dimer"/>
</dbReference>
<dbReference type="Gene3D" id="3.40.50.720">
    <property type="entry name" value="NAD(P)-binding Rossmann-like Domain"/>
    <property type="match status" value="2"/>
</dbReference>
<reference evidence="10" key="1">
    <citation type="journal article" date="2019" name="Int. J. Syst. Evol. Microbiol.">
        <title>The Global Catalogue of Microorganisms (GCM) 10K type strain sequencing project: providing services to taxonomists for standard genome sequencing and annotation.</title>
        <authorList>
            <consortium name="The Broad Institute Genomics Platform"/>
            <consortium name="The Broad Institute Genome Sequencing Center for Infectious Disease"/>
            <person name="Wu L."/>
            <person name="Ma J."/>
        </authorList>
    </citation>
    <scope>NUCLEOTIDE SEQUENCE [LARGE SCALE GENOMIC DNA]</scope>
    <source>
        <strain evidence="10">CCUG 56754</strain>
    </source>
</reference>
<evidence type="ECO:0000313" key="9">
    <source>
        <dbReference type="EMBL" id="MFD1037141.1"/>
    </source>
</evidence>
<sequence>MNIAVIGTGYVGLVTGVCLAHIGHDVTCIDINEEKIKQLRTGHSPIYEQGLEELLQTTIHKNNLHFTSSFQNGLTNKEVIFIAVGTPQSDDGSADLSTLYTVCEEVRKYIHRNTVIVTKSTVPMGTNGQIKTIIEQKTAENISIQVVSNPEFLRQGSAVYDTFNADRIVIGSDDKEAIKTMEELYKPYKIPIVKTDLRSAEMIKYAANAFLAMKISFINEIANLCEQVDANVDDVAQGIGMDNRIGEHFLKAGIGYGGSCFPKDMNAIITLGKRSGYTLSILEAVKYVNEKQNDWIADKILKRFGDLKGKKIAILGLAFKAGTDDMRNASSIPVVQKIISAGANITAFDPVAISNAKHILPKEVNYTELLEEALDHADCAVILTDWKEIKDYPIHLFKQYLAHPIIFDGRNCLSLQAVKECGIEYYSVGRPTIKS</sequence>
<evidence type="ECO:0000256" key="1">
    <source>
        <dbReference type="ARBA" id="ARBA00004701"/>
    </source>
</evidence>
<dbReference type="InterPro" id="IPR008927">
    <property type="entry name" value="6-PGluconate_DH-like_C_sf"/>
</dbReference>
<comment type="caution">
    <text evidence="9">The sequence shown here is derived from an EMBL/GenBank/DDBJ whole genome shotgun (WGS) entry which is preliminary data.</text>
</comment>
<name>A0ABW3LFJ1_9BACI</name>
<protein>
    <recommendedName>
        <fullName evidence="3 7">UDP-glucose 6-dehydrogenase</fullName>
        <ecNumber evidence="3 7">1.1.1.22</ecNumber>
    </recommendedName>
</protein>
<dbReference type="SUPFAM" id="SSF52413">
    <property type="entry name" value="UDP-glucose/GDP-mannose dehydrogenase C-terminal domain"/>
    <property type="match status" value="1"/>
</dbReference>
<comment type="catalytic activity">
    <reaction evidence="6 7">
        <text>UDP-alpha-D-glucose + 2 NAD(+) + H2O = UDP-alpha-D-glucuronate + 2 NADH + 3 H(+)</text>
        <dbReference type="Rhea" id="RHEA:23596"/>
        <dbReference type="ChEBI" id="CHEBI:15377"/>
        <dbReference type="ChEBI" id="CHEBI:15378"/>
        <dbReference type="ChEBI" id="CHEBI:57540"/>
        <dbReference type="ChEBI" id="CHEBI:57945"/>
        <dbReference type="ChEBI" id="CHEBI:58052"/>
        <dbReference type="ChEBI" id="CHEBI:58885"/>
        <dbReference type="EC" id="1.1.1.22"/>
    </reaction>
</comment>
<dbReference type="RefSeq" id="WP_390358960.1">
    <property type="nucleotide sequence ID" value="NZ_JBHTKJ010000007.1"/>
</dbReference>
<evidence type="ECO:0000256" key="6">
    <source>
        <dbReference type="ARBA" id="ARBA00047473"/>
    </source>
</evidence>
<dbReference type="SMART" id="SM00984">
    <property type="entry name" value="UDPG_MGDP_dh_C"/>
    <property type="match status" value="1"/>
</dbReference>
<dbReference type="Pfam" id="PF03720">
    <property type="entry name" value="UDPG_MGDP_dh_C"/>
    <property type="match status" value="1"/>
</dbReference>
<feature type="domain" description="UDP-glucose/GDP-mannose dehydrogenase C-terminal" evidence="8">
    <location>
        <begin position="313"/>
        <end position="415"/>
    </location>
</feature>
<evidence type="ECO:0000256" key="5">
    <source>
        <dbReference type="ARBA" id="ARBA00023027"/>
    </source>
</evidence>
<evidence type="ECO:0000256" key="4">
    <source>
        <dbReference type="ARBA" id="ARBA00023002"/>
    </source>
</evidence>
<dbReference type="Proteomes" id="UP001597040">
    <property type="component" value="Unassembled WGS sequence"/>
</dbReference>
<comment type="similarity">
    <text evidence="2 7">Belongs to the UDP-glucose/GDP-mannose dehydrogenase family.</text>
</comment>
<gene>
    <name evidence="9" type="ORF">ACFQ3N_01690</name>
</gene>
<dbReference type="GO" id="GO:0016491">
    <property type="term" value="F:oxidoreductase activity"/>
    <property type="evidence" value="ECO:0007669"/>
    <property type="project" value="UniProtKB-KW"/>
</dbReference>
<dbReference type="InterPro" id="IPR014027">
    <property type="entry name" value="UDP-Glc/GDP-Man_DH_C"/>
</dbReference>
<dbReference type="InterPro" id="IPR017476">
    <property type="entry name" value="UDP-Glc/GDP-Man"/>
</dbReference>
<keyword evidence="4 7" id="KW-0560">Oxidoreductase</keyword>
<keyword evidence="10" id="KW-1185">Reference proteome</keyword>
<dbReference type="InterPro" id="IPR036291">
    <property type="entry name" value="NAD(P)-bd_dom_sf"/>
</dbReference>
<dbReference type="SUPFAM" id="SSF48179">
    <property type="entry name" value="6-phosphogluconate dehydrogenase C-terminal domain-like"/>
    <property type="match status" value="1"/>
</dbReference>
<evidence type="ECO:0000256" key="7">
    <source>
        <dbReference type="PIRNR" id="PIRNR000124"/>
    </source>
</evidence>
<dbReference type="PIRSF" id="PIRSF500134">
    <property type="entry name" value="UDPglc_DH_bac"/>
    <property type="match status" value="1"/>
</dbReference>
<evidence type="ECO:0000256" key="2">
    <source>
        <dbReference type="ARBA" id="ARBA00006601"/>
    </source>
</evidence>
<dbReference type="Gene3D" id="1.20.5.100">
    <property type="entry name" value="Cytochrome c1, transmembrane anchor, C-terminal"/>
    <property type="match status" value="1"/>
</dbReference>
<dbReference type="InterPro" id="IPR036220">
    <property type="entry name" value="UDP-Glc/GDP-Man_DH_C_sf"/>
</dbReference>
<dbReference type="Pfam" id="PF00984">
    <property type="entry name" value="UDPG_MGDP_dh"/>
    <property type="match status" value="1"/>
</dbReference>
<comment type="pathway">
    <text evidence="1">Nucleotide-sugar biosynthesis; UDP-alpha-D-glucuronate biosynthesis; UDP-alpha-D-glucuronate from UDP-alpha-D-glucose: step 1/1.</text>
</comment>
<dbReference type="EC" id="1.1.1.22" evidence="3 7"/>
<evidence type="ECO:0000313" key="10">
    <source>
        <dbReference type="Proteomes" id="UP001597040"/>
    </source>
</evidence>
<dbReference type="PIRSF" id="PIRSF000124">
    <property type="entry name" value="UDPglc_GDPman_dh"/>
    <property type="match status" value="1"/>
</dbReference>
<evidence type="ECO:0000256" key="3">
    <source>
        <dbReference type="ARBA" id="ARBA00012954"/>
    </source>
</evidence>
<dbReference type="PANTHER" id="PTHR43750:SF4">
    <property type="entry name" value="UDP-GLUCOSE 6-DEHYDROGENASE YWQF"/>
    <property type="match status" value="1"/>
</dbReference>
<evidence type="ECO:0000259" key="8">
    <source>
        <dbReference type="SMART" id="SM00984"/>
    </source>
</evidence>
<dbReference type="InterPro" id="IPR001732">
    <property type="entry name" value="UDP-Glc/GDP-Man_DH_N"/>
</dbReference>
<proteinExistence type="inferred from homology"/>
<organism evidence="9 10">
    <name type="scientific">Virgibacillus byunsanensis</name>
    <dbReference type="NCBI Taxonomy" id="570945"/>
    <lineage>
        <taxon>Bacteria</taxon>
        <taxon>Bacillati</taxon>
        <taxon>Bacillota</taxon>
        <taxon>Bacilli</taxon>
        <taxon>Bacillales</taxon>
        <taxon>Bacillaceae</taxon>
        <taxon>Virgibacillus</taxon>
    </lineage>
</organism>
<keyword evidence="5 7" id="KW-0520">NAD</keyword>
<dbReference type="SUPFAM" id="SSF51735">
    <property type="entry name" value="NAD(P)-binding Rossmann-fold domains"/>
    <property type="match status" value="1"/>
</dbReference>
<dbReference type="PANTHER" id="PTHR43750">
    <property type="entry name" value="UDP-GLUCOSE 6-DEHYDROGENASE TUAD"/>
    <property type="match status" value="1"/>
</dbReference>